<dbReference type="EMBL" id="AMGW01000006">
    <property type="protein sequence ID" value="EXJ56041.1"/>
    <property type="molecule type" value="Genomic_DNA"/>
</dbReference>
<dbReference type="STRING" id="1182544.W9VV52"/>
<evidence type="ECO:0000256" key="2">
    <source>
        <dbReference type="ARBA" id="ARBA00008072"/>
    </source>
</evidence>
<sequence length="353" mass="38358">MKAARFYGPRDIRIVDDVPVPELSPGQVLVDVEWCGICGSDLHEYLETPHPLTGESLPVTMGHEFCGRVSKTSAGCTLRPGQAVMVDPRMYCKSCDRCGASQTNICRQWAFKGLHGHGGGFSEAVAVDENMCHALPGSVPLSDAALIEPLVVGRHALKSSGMARFDDLSVLVIGGGPVGLAVIFNLRAQGAERIYVSEPTLQRQKQTADFAAEVFNPLHDKVGNKCRQLTDGKGVDLVFDCAGIGPGLKDGMDALGSGGTYVNVAGWETPFVVPMEHFMPKELILRVAMSYTDADFREVVQDYVNGKFEGVERMITSRIVLDDVVQKGFEELVTNKDDHVKIMVTPKRQNIHG</sequence>
<dbReference type="GeneID" id="19183536"/>
<reference evidence="7 8" key="1">
    <citation type="submission" date="2013-03" db="EMBL/GenBank/DDBJ databases">
        <title>The Genome Sequence of Cladophialophora yegresii CBS 114405.</title>
        <authorList>
            <consortium name="The Broad Institute Genomics Platform"/>
            <person name="Cuomo C."/>
            <person name="de Hoog S."/>
            <person name="Gorbushina A."/>
            <person name="Walker B."/>
            <person name="Young S.K."/>
            <person name="Zeng Q."/>
            <person name="Gargeya S."/>
            <person name="Fitzgerald M."/>
            <person name="Haas B."/>
            <person name="Abouelleil A."/>
            <person name="Allen A.W."/>
            <person name="Alvarado L."/>
            <person name="Arachchi H.M."/>
            <person name="Berlin A.M."/>
            <person name="Chapman S.B."/>
            <person name="Gainer-Dewar J."/>
            <person name="Goldberg J."/>
            <person name="Griggs A."/>
            <person name="Gujja S."/>
            <person name="Hansen M."/>
            <person name="Howarth C."/>
            <person name="Imamovic A."/>
            <person name="Ireland A."/>
            <person name="Larimer J."/>
            <person name="McCowan C."/>
            <person name="Murphy C."/>
            <person name="Pearson M."/>
            <person name="Poon T.W."/>
            <person name="Priest M."/>
            <person name="Roberts A."/>
            <person name="Saif S."/>
            <person name="Shea T."/>
            <person name="Sisk P."/>
            <person name="Sykes S."/>
            <person name="Wortman J."/>
            <person name="Nusbaum C."/>
            <person name="Birren B."/>
        </authorList>
    </citation>
    <scope>NUCLEOTIDE SEQUENCE [LARGE SCALE GENOMIC DNA]</scope>
    <source>
        <strain evidence="7 8">CBS 114405</strain>
    </source>
</reference>
<dbReference type="AlphaFoldDB" id="W9VV52"/>
<feature type="domain" description="Enoyl reductase (ER)" evidence="6">
    <location>
        <begin position="8"/>
        <end position="344"/>
    </location>
</feature>
<evidence type="ECO:0000313" key="7">
    <source>
        <dbReference type="EMBL" id="EXJ56041.1"/>
    </source>
</evidence>
<comment type="cofactor">
    <cofactor evidence="1">
        <name>Zn(2+)</name>
        <dbReference type="ChEBI" id="CHEBI:29105"/>
    </cofactor>
</comment>
<dbReference type="RefSeq" id="XP_007761151.1">
    <property type="nucleotide sequence ID" value="XM_007762961.1"/>
</dbReference>
<proteinExistence type="inferred from homology"/>
<dbReference type="InterPro" id="IPR020843">
    <property type="entry name" value="ER"/>
</dbReference>
<comment type="similarity">
    <text evidence="2">Belongs to the zinc-containing alcohol dehydrogenase family.</text>
</comment>
<dbReference type="SMART" id="SM00829">
    <property type="entry name" value="PKS_ER"/>
    <property type="match status" value="1"/>
</dbReference>
<protein>
    <recommendedName>
        <fullName evidence="6">Enoyl reductase (ER) domain-containing protein</fullName>
    </recommendedName>
</protein>
<evidence type="ECO:0000256" key="3">
    <source>
        <dbReference type="ARBA" id="ARBA00022723"/>
    </source>
</evidence>
<dbReference type="InterPro" id="IPR013154">
    <property type="entry name" value="ADH-like_N"/>
</dbReference>
<keyword evidence="4" id="KW-0862">Zinc</keyword>
<dbReference type="Gene3D" id="3.40.50.720">
    <property type="entry name" value="NAD(P)-binding Rossmann-like Domain"/>
    <property type="match status" value="1"/>
</dbReference>
<dbReference type="Pfam" id="PF08240">
    <property type="entry name" value="ADH_N"/>
    <property type="match status" value="1"/>
</dbReference>
<dbReference type="PANTHER" id="PTHR43161">
    <property type="entry name" value="SORBITOL DEHYDROGENASE"/>
    <property type="match status" value="1"/>
</dbReference>
<dbReference type="VEuPathDB" id="FungiDB:A1O7_08972"/>
<dbReference type="SUPFAM" id="SSF51735">
    <property type="entry name" value="NAD(P)-binding Rossmann-fold domains"/>
    <property type="match status" value="1"/>
</dbReference>
<keyword evidence="5" id="KW-0560">Oxidoreductase</keyword>
<dbReference type="Gene3D" id="3.90.180.10">
    <property type="entry name" value="Medium-chain alcohol dehydrogenases, catalytic domain"/>
    <property type="match status" value="1"/>
</dbReference>
<dbReference type="SUPFAM" id="SSF50129">
    <property type="entry name" value="GroES-like"/>
    <property type="match status" value="1"/>
</dbReference>
<evidence type="ECO:0000259" key="6">
    <source>
        <dbReference type="SMART" id="SM00829"/>
    </source>
</evidence>
<dbReference type="GO" id="GO:0034079">
    <property type="term" value="P:butanediol biosynthetic process"/>
    <property type="evidence" value="ECO:0007669"/>
    <property type="project" value="TreeGrafter"/>
</dbReference>
<keyword evidence="3" id="KW-0479">Metal-binding</keyword>
<dbReference type="OrthoDB" id="3941538at2759"/>
<comment type="caution">
    <text evidence="7">The sequence shown here is derived from an EMBL/GenBank/DDBJ whole genome shotgun (WGS) entry which is preliminary data.</text>
</comment>
<name>W9VV52_9EURO</name>
<organism evidence="7 8">
    <name type="scientific">Cladophialophora yegresii CBS 114405</name>
    <dbReference type="NCBI Taxonomy" id="1182544"/>
    <lineage>
        <taxon>Eukaryota</taxon>
        <taxon>Fungi</taxon>
        <taxon>Dikarya</taxon>
        <taxon>Ascomycota</taxon>
        <taxon>Pezizomycotina</taxon>
        <taxon>Eurotiomycetes</taxon>
        <taxon>Chaetothyriomycetidae</taxon>
        <taxon>Chaetothyriales</taxon>
        <taxon>Herpotrichiellaceae</taxon>
        <taxon>Cladophialophora</taxon>
    </lineage>
</organism>
<dbReference type="HOGENOM" id="CLU_026673_11_0_1"/>
<evidence type="ECO:0000256" key="4">
    <source>
        <dbReference type="ARBA" id="ARBA00022833"/>
    </source>
</evidence>
<dbReference type="InterPro" id="IPR011032">
    <property type="entry name" value="GroES-like_sf"/>
</dbReference>
<dbReference type="GO" id="GO:0005737">
    <property type="term" value="C:cytoplasm"/>
    <property type="evidence" value="ECO:0007669"/>
    <property type="project" value="TreeGrafter"/>
</dbReference>
<dbReference type="eggNOG" id="KOG0024">
    <property type="taxonomic scope" value="Eukaryota"/>
</dbReference>
<dbReference type="InterPro" id="IPR036291">
    <property type="entry name" value="NAD(P)-bd_dom_sf"/>
</dbReference>
<evidence type="ECO:0000256" key="5">
    <source>
        <dbReference type="ARBA" id="ARBA00023002"/>
    </source>
</evidence>
<dbReference type="PANTHER" id="PTHR43161:SF23">
    <property type="entry name" value="(R,R)-BUTANEDIOL DEHYDROGENASE-RELATED"/>
    <property type="match status" value="1"/>
</dbReference>
<dbReference type="InterPro" id="IPR013149">
    <property type="entry name" value="ADH-like_C"/>
</dbReference>
<evidence type="ECO:0000313" key="8">
    <source>
        <dbReference type="Proteomes" id="UP000019473"/>
    </source>
</evidence>
<accession>W9VV52</accession>
<keyword evidence="8" id="KW-1185">Reference proteome</keyword>
<dbReference type="CDD" id="cd08233">
    <property type="entry name" value="butanediol_DH_like"/>
    <property type="match status" value="1"/>
</dbReference>
<gene>
    <name evidence="7" type="ORF">A1O7_08972</name>
</gene>
<dbReference type="Pfam" id="PF00107">
    <property type="entry name" value="ADH_zinc_N"/>
    <property type="match status" value="1"/>
</dbReference>
<dbReference type="GO" id="GO:0000721">
    <property type="term" value="F:(R,R)-butanediol dehydrogenase activity"/>
    <property type="evidence" value="ECO:0007669"/>
    <property type="project" value="TreeGrafter"/>
</dbReference>
<evidence type="ECO:0000256" key="1">
    <source>
        <dbReference type="ARBA" id="ARBA00001947"/>
    </source>
</evidence>
<dbReference type="GO" id="GO:0046872">
    <property type="term" value="F:metal ion binding"/>
    <property type="evidence" value="ECO:0007669"/>
    <property type="project" value="UniProtKB-KW"/>
</dbReference>
<dbReference type="Proteomes" id="UP000019473">
    <property type="component" value="Unassembled WGS sequence"/>
</dbReference>